<evidence type="ECO:0008006" key="4">
    <source>
        <dbReference type="Google" id="ProtNLM"/>
    </source>
</evidence>
<dbReference type="InParanoid" id="C4JUM7"/>
<dbReference type="Proteomes" id="UP000002058">
    <property type="component" value="Unassembled WGS sequence"/>
</dbReference>
<dbReference type="KEGG" id="ure:UREG_04830"/>
<reference evidence="3" key="1">
    <citation type="journal article" date="2009" name="Genome Res.">
        <title>Comparative genomic analyses of the human fungal pathogens Coccidioides and their relatives.</title>
        <authorList>
            <person name="Sharpton T.J."/>
            <person name="Stajich J.E."/>
            <person name="Rounsley S.D."/>
            <person name="Gardner M.J."/>
            <person name="Wortman J.R."/>
            <person name="Jordar V.S."/>
            <person name="Maiti R."/>
            <person name="Kodira C.D."/>
            <person name="Neafsey D.E."/>
            <person name="Zeng Q."/>
            <person name="Hung C.-Y."/>
            <person name="McMahan C."/>
            <person name="Muszewska A."/>
            <person name="Grynberg M."/>
            <person name="Mandel M.A."/>
            <person name="Kellner E.M."/>
            <person name="Barker B.M."/>
            <person name="Galgiani J.N."/>
            <person name="Orbach M.J."/>
            <person name="Kirkland T.N."/>
            <person name="Cole G.T."/>
            <person name="Henn M.R."/>
            <person name="Birren B.W."/>
            <person name="Taylor J.W."/>
        </authorList>
    </citation>
    <scope>NUCLEOTIDE SEQUENCE [LARGE SCALE GENOMIC DNA]</scope>
    <source>
        <strain evidence="3">UAMH 1704</strain>
    </source>
</reference>
<dbReference type="VEuPathDB" id="FungiDB:UREG_04830"/>
<accession>C4JUM7</accession>
<evidence type="ECO:0000313" key="3">
    <source>
        <dbReference type="Proteomes" id="UP000002058"/>
    </source>
</evidence>
<sequence length="393" mass="43524">MPPQSPAGKCTLDGSSKPPQTPQKTDKPARTKASIIGSDSWTSAREYKPGAGEPLNPKKDERHFLYQRAVDFNDKTDWHAVVATASRLRNGKNCSIRRRFSIGIFNMVKRIVFEDGVSWVIRLRMPSLGGMLGRKERLPPGQALGMEVAAMIFFKTKTSIPVPKLYHYDLDPNNDIGAPYMMMEYIHDMGKGPWTTTTDYYRDFSNHCMETTAMADARLASEDSFINPVLFNYVLHTVEDPKRRNGPFYLTNYDFGPHNVLVNEKFEILAVIDFDSVIAAPLEVAAQLPFMAYLDLGPPPGLADSASEGSSSAKTSFLEYKRMIKTAEDKLNDGRGRDGLLSDAVFSKAAILFGGIAACGCHSSSVNSSWLRTYISVIRNDVISAISPTENPS</sequence>
<dbReference type="RefSeq" id="XP_002584141.1">
    <property type="nucleotide sequence ID" value="XM_002584095.1"/>
</dbReference>
<name>C4JUM7_UNCRE</name>
<dbReference type="InterPro" id="IPR011009">
    <property type="entry name" value="Kinase-like_dom_sf"/>
</dbReference>
<dbReference type="OMA" id="ISIKCAQ"/>
<keyword evidence="3" id="KW-1185">Reference proteome</keyword>
<feature type="region of interest" description="Disordered" evidence="1">
    <location>
        <begin position="1"/>
        <end position="58"/>
    </location>
</feature>
<protein>
    <recommendedName>
        <fullName evidence="4">Aminoglycoside phosphotransferase domain-containing protein</fullName>
    </recommendedName>
</protein>
<dbReference type="AlphaFoldDB" id="C4JUM7"/>
<dbReference type="GeneID" id="8440167"/>
<dbReference type="InterPro" id="IPR051678">
    <property type="entry name" value="AGP_Transferase"/>
</dbReference>
<dbReference type="EMBL" id="CH476617">
    <property type="protein sequence ID" value="EEP79988.1"/>
    <property type="molecule type" value="Genomic_DNA"/>
</dbReference>
<organism evidence="2 3">
    <name type="scientific">Uncinocarpus reesii (strain UAMH 1704)</name>
    <dbReference type="NCBI Taxonomy" id="336963"/>
    <lineage>
        <taxon>Eukaryota</taxon>
        <taxon>Fungi</taxon>
        <taxon>Dikarya</taxon>
        <taxon>Ascomycota</taxon>
        <taxon>Pezizomycotina</taxon>
        <taxon>Eurotiomycetes</taxon>
        <taxon>Eurotiomycetidae</taxon>
        <taxon>Onygenales</taxon>
        <taxon>Onygenaceae</taxon>
        <taxon>Uncinocarpus</taxon>
    </lineage>
</organism>
<evidence type="ECO:0000313" key="2">
    <source>
        <dbReference type="EMBL" id="EEP79988.1"/>
    </source>
</evidence>
<proteinExistence type="predicted"/>
<dbReference type="PANTHER" id="PTHR21310:SF15">
    <property type="entry name" value="AMINOGLYCOSIDE PHOSPHOTRANSFERASE DOMAIN-CONTAINING PROTEIN"/>
    <property type="match status" value="1"/>
</dbReference>
<dbReference type="eggNOG" id="ENOG502STUU">
    <property type="taxonomic scope" value="Eukaryota"/>
</dbReference>
<dbReference type="OrthoDB" id="10003767at2759"/>
<gene>
    <name evidence="2" type="ORF">UREG_04830</name>
</gene>
<evidence type="ECO:0000256" key="1">
    <source>
        <dbReference type="SAM" id="MobiDB-lite"/>
    </source>
</evidence>
<dbReference type="SUPFAM" id="SSF56112">
    <property type="entry name" value="Protein kinase-like (PK-like)"/>
    <property type="match status" value="1"/>
</dbReference>
<dbReference type="PANTHER" id="PTHR21310">
    <property type="entry name" value="AMINOGLYCOSIDE PHOSPHOTRANSFERASE-RELATED-RELATED"/>
    <property type="match status" value="1"/>
</dbReference>
<dbReference type="HOGENOM" id="CLU_053876_0_0_1"/>